<dbReference type="Proteomes" id="UP001172684">
    <property type="component" value="Unassembled WGS sequence"/>
</dbReference>
<accession>A0ABQ9P2L2</accession>
<evidence type="ECO:0000256" key="1">
    <source>
        <dbReference type="PROSITE-ProRule" id="PRU00489"/>
    </source>
</evidence>
<protein>
    <recommendedName>
        <fullName evidence="4">MT-A70-domain-containing protein</fullName>
    </recommendedName>
</protein>
<dbReference type="PROSITE" id="PS51143">
    <property type="entry name" value="MT_A70"/>
    <property type="match status" value="1"/>
</dbReference>
<keyword evidence="3" id="KW-1185">Reference proteome</keyword>
<dbReference type="InterPro" id="IPR002052">
    <property type="entry name" value="DNA_methylase_N6_adenine_CS"/>
</dbReference>
<dbReference type="Pfam" id="PF05063">
    <property type="entry name" value="MT-A70"/>
    <property type="match status" value="1"/>
</dbReference>
<dbReference type="PROSITE" id="PS00092">
    <property type="entry name" value="N6_MTASE"/>
    <property type="match status" value="1"/>
</dbReference>
<evidence type="ECO:0000313" key="2">
    <source>
        <dbReference type="EMBL" id="KAJ9667566.1"/>
    </source>
</evidence>
<evidence type="ECO:0008006" key="4">
    <source>
        <dbReference type="Google" id="ProtNLM"/>
    </source>
</evidence>
<dbReference type="PANTHER" id="PTHR12829:SF4">
    <property type="entry name" value="N(6)-ADENINE-SPECIFIC METHYLTRANSFERASE METTL4"/>
    <property type="match status" value="1"/>
</dbReference>
<dbReference type="EMBL" id="JAPDRL010000012">
    <property type="protein sequence ID" value="KAJ9667566.1"/>
    <property type="molecule type" value="Genomic_DNA"/>
</dbReference>
<comment type="caution">
    <text evidence="2">The sequence shown here is derived from an EMBL/GenBank/DDBJ whole genome shotgun (WGS) entry which is preliminary data.</text>
</comment>
<sequence length="457" mass="51141">MASKQPLDPILYRNAEGDVMLIDIPTSIAAAQGTKDHPAFSRLLSSKPHEVPFATNNEPKSADAKSKLAANTVDAALDEEYRSLISRALAEINSNIQGDWCHPRELFSEVQLKGGNRELKKREDDKPGTAQNIFDDALPWSREPIEKSMARLAGLPQDLLPQLAEQCDSKHGDKKRFLVKYSCTETADETNSEEGKEKKEYLPYEPLQYNLDDSILRLTVLDNLITGKPAYTFRIPPRASFLSGDCSDATSLRAAIRTVAQEYNTPRKFDLLIADPPWTNHSAKRKRAYSTESPANIQQTLRQMDLDTYIAPQAVVGIWITNKPAVRTMILGPGGLFENLNVGLIEEWIWVKTTAKGEPVFALDSSWRKPYEVLLVARAVANPYAVAEPATEVKRRVIAGVTDLHSRKPCLKNVLESLVTDPNSYTAIELFARHLVSGWFSYGNEPLRFQWDGCWAD</sequence>
<name>A0ABQ9P2L2_9PEZI</name>
<dbReference type="InterPro" id="IPR007757">
    <property type="entry name" value="MT-A70-like"/>
</dbReference>
<reference evidence="2" key="1">
    <citation type="submission" date="2022-10" db="EMBL/GenBank/DDBJ databases">
        <title>Culturing micro-colonial fungi from biological soil crusts in the Mojave desert and describing Neophaeococcomyces mojavensis, and introducing the new genera and species Taxawa tesnikishii.</title>
        <authorList>
            <person name="Kurbessoian T."/>
            <person name="Stajich J.E."/>
        </authorList>
    </citation>
    <scope>NUCLEOTIDE SEQUENCE</scope>
    <source>
        <strain evidence="2">TK_1</strain>
    </source>
</reference>
<gene>
    <name evidence="2" type="ORF">H2201_002435</name>
</gene>
<evidence type="ECO:0000313" key="3">
    <source>
        <dbReference type="Proteomes" id="UP001172684"/>
    </source>
</evidence>
<organism evidence="2 3">
    <name type="scientific">Coniosporium apollinis</name>
    <dbReference type="NCBI Taxonomy" id="61459"/>
    <lineage>
        <taxon>Eukaryota</taxon>
        <taxon>Fungi</taxon>
        <taxon>Dikarya</taxon>
        <taxon>Ascomycota</taxon>
        <taxon>Pezizomycotina</taxon>
        <taxon>Dothideomycetes</taxon>
        <taxon>Dothideomycetes incertae sedis</taxon>
        <taxon>Coniosporium</taxon>
    </lineage>
</organism>
<dbReference type="PANTHER" id="PTHR12829">
    <property type="entry name" value="N6-ADENOSINE-METHYLTRANSFERASE"/>
    <property type="match status" value="1"/>
</dbReference>
<comment type="similarity">
    <text evidence="1">Belongs to the MT-A70-like family.</text>
</comment>
<proteinExistence type="inferred from homology"/>